<comment type="similarity">
    <text evidence="1">Belongs to the azoreductase type 2 family.</text>
</comment>
<feature type="domain" description="NADPH-dependent FMN reductase-like" evidence="2">
    <location>
        <begin position="1"/>
        <end position="141"/>
    </location>
</feature>
<evidence type="ECO:0000313" key="4">
    <source>
        <dbReference type="Proteomes" id="UP000730618"/>
    </source>
</evidence>
<comment type="caution">
    <text evidence="3">The sequence shown here is derived from an EMBL/GenBank/DDBJ whole genome shotgun (WGS) entry which is preliminary data.</text>
</comment>
<dbReference type="PANTHER" id="PTHR30543:SF21">
    <property type="entry name" value="NAD(P)H-DEPENDENT FMN REDUCTASE LOT6"/>
    <property type="match status" value="1"/>
</dbReference>
<evidence type="ECO:0000256" key="1">
    <source>
        <dbReference type="ARBA" id="ARBA00009428"/>
    </source>
</evidence>
<reference evidence="3 4" key="1">
    <citation type="submission" date="2021-06" db="EMBL/GenBank/DDBJ databases">
        <authorList>
            <person name="Criscuolo A."/>
        </authorList>
    </citation>
    <scope>NUCLEOTIDE SEQUENCE [LARGE SCALE GENOMIC DNA]</scope>
    <source>
        <strain evidence="4">CIP 111802</strain>
    </source>
</reference>
<dbReference type="InterPro" id="IPR005025">
    <property type="entry name" value="FMN_Rdtase-like_dom"/>
</dbReference>
<dbReference type="InterPro" id="IPR050712">
    <property type="entry name" value="NAD(P)H-dep_reductase"/>
</dbReference>
<protein>
    <recommendedName>
        <fullName evidence="2">NADPH-dependent FMN reductase-like domain-containing protein</fullName>
    </recommendedName>
</protein>
<name>A0ABM8VQB3_9BACL</name>
<dbReference type="EMBL" id="CAJVCE010000021">
    <property type="protein sequence ID" value="CAG7653979.1"/>
    <property type="molecule type" value="Genomic_DNA"/>
</dbReference>
<dbReference type="Pfam" id="PF03358">
    <property type="entry name" value="FMN_red"/>
    <property type="match status" value="1"/>
</dbReference>
<gene>
    <name evidence="3" type="ORF">PAECIP111802_05640</name>
</gene>
<evidence type="ECO:0000313" key="3">
    <source>
        <dbReference type="EMBL" id="CAG7653979.1"/>
    </source>
</evidence>
<dbReference type="RefSeq" id="WP_218101850.1">
    <property type="nucleotide sequence ID" value="NZ_CAJVCE010000021.1"/>
</dbReference>
<keyword evidence="4" id="KW-1185">Reference proteome</keyword>
<sequence>MNITLIAGSNRQGAASTHLLRYIETLLQTRHLSVTFVDLRELPLPLFSPDNQEYPPNAQRLLEAAAAADGLIFATPEYHGSVSGVLKNAMDYMNASQVAGKPVLSVSSAGGPMGISSLLQLQSIVRNLHGVNSPEWISIGMGSNSFDSEGRPADEGMRGRVESAVEKFLDLTRMLTTAKDTAAASMA</sequence>
<evidence type="ECO:0000259" key="2">
    <source>
        <dbReference type="Pfam" id="PF03358"/>
    </source>
</evidence>
<accession>A0ABM8VQB3</accession>
<organism evidence="3 4">
    <name type="scientific">Paenibacillus allorhizosphaerae</name>
    <dbReference type="NCBI Taxonomy" id="2849866"/>
    <lineage>
        <taxon>Bacteria</taxon>
        <taxon>Bacillati</taxon>
        <taxon>Bacillota</taxon>
        <taxon>Bacilli</taxon>
        <taxon>Bacillales</taxon>
        <taxon>Paenibacillaceae</taxon>
        <taxon>Paenibacillus</taxon>
    </lineage>
</organism>
<dbReference type="PANTHER" id="PTHR30543">
    <property type="entry name" value="CHROMATE REDUCTASE"/>
    <property type="match status" value="1"/>
</dbReference>
<proteinExistence type="inferred from homology"/>
<dbReference type="Proteomes" id="UP000730618">
    <property type="component" value="Unassembled WGS sequence"/>
</dbReference>